<dbReference type="PANTHER" id="PTHR23150">
    <property type="entry name" value="SULFATASE MODIFYING FACTOR 1, 2"/>
    <property type="match status" value="1"/>
</dbReference>
<reference evidence="3 4" key="1">
    <citation type="submission" date="2022-09" db="EMBL/GenBank/DDBJ databases">
        <authorList>
            <person name="Kop L."/>
        </authorList>
    </citation>
    <scope>NUCLEOTIDE SEQUENCE [LARGE SCALE GENOMIC DNA]</scope>
    <source>
        <strain evidence="3 4">347</strain>
    </source>
</reference>
<dbReference type="Pfam" id="PF03781">
    <property type="entry name" value="FGE-sulfatase"/>
    <property type="match status" value="1"/>
</dbReference>
<accession>A0ABN8W536</accession>
<dbReference type="EC" id="1.8.99.-" evidence="3"/>
<name>A0ABN8W536_9BACT</name>
<keyword evidence="3" id="KW-0560">Oxidoreductase</keyword>
<feature type="chain" id="PRO_5045313359" evidence="1">
    <location>
        <begin position="29"/>
        <end position="321"/>
    </location>
</feature>
<dbReference type="PANTHER" id="PTHR23150:SF19">
    <property type="entry name" value="FORMYLGLYCINE-GENERATING ENZYME"/>
    <property type="match status" value="1"/>
</dbReference>
<dbReference type="InterPro" id="IPR016187">
    <property type="entry name" value="CTDL_fold"/>
</dbReference>
<keyword evidence="4" id="KW-1185">Reference proteome</keyword>
<dbReference type="EMBL" id="OX336137">
    <property type="protein sequence ID" value="CAI2719203.1"/>
    <property type="molecule type" value="Genomic_DNA"/>
</dbReference>
<dbReference type="Proteomes" id="UP001157733">
    <property type="component" value="Chromosome"/>
</dbReference>
<evidence type="ECO:0000256" key="1">
    <source>
        <dbReference type="SAM" id="SignalP"/>
    </source>
</evidence>
<gene>
    <name evidence="3" type="ORF">NSPWAT_2347</name>
</gene>
<dbReference type="GO" id="GO:0016491">
    <property type="term" value="F:oxidoreductase activity"/>
    <property type="evidence" value="ECO:0007669"/>
    <property type="project" value="UniProtKB-KW"/>
</dbReference>
<evidence type="ECO:0000313" key="3">
    <source>
        <dbReference type="EMBL" id="CAI2719203.1"/>
    </source>
</evidence>
<feature type="signal peptide" evidence="1">
    <location>
        <begin position="1"/>
        <end position="28"/>
    </location>
</feature>
<keyword evidence="1" id="KW-0732">Signal</keyword>
<dbReference type="SUPFAM" id="SSF56436">
    <property type="entry name" value="C-type lectin-like"/>
    <property type="match status" value="1"/>
</dbReference>
<feature type="domain" description="Sulfatase-modifying factor enzyme-like" evidence="2">
    <location>
        <begin position="48"/>
        <end position="303"/>
    </location>
</feature>
<dbReference type="InterPro" id="IPR005532">
    <property type="entry name" value="SUMF_dom"/>
</dbReference>
<proteinExistence type="predicted"/>
<evidence type="ECO:0000313" key="4">
    <source>
        <dbReference type="Proteomes" id="UP001157733"/>
    </source>
</evidence>
<dbReference type="InterPro" id="IPR042095">
    <property type="entry name" value="SUMF_sf"/>
</dbReference>
<dbReference type="InterPro" id="IPR051043">
    <property type="entry name" value="Sulfatase_Mod_Factor_Kinase"/>
</dbReference>
<sequence>MFKQTQRFCRFVIFVSLLTLGMALSVQAASVHDEEEAMTREDIRKRYSDMVEIPGSTFRMGLGFHKITDMLEMCWQVDERCSRWWFKDEYPDHMVYLDPYWIDIYEVTNEKYLEFVKATGHRPALDDTCDTKACWDGNLWQGASFPKAIKNQPVTQVSWRDANEYCKWRGKRLPTEAEWEKAARGPMGNLYPWGNDTPPGKATYRRKWRGIHTMTDVGSYPNGASVYGVHDMAGNVWEWVSDWYDRHYYKKRVRSNPQGPKRGVFKVMRGGSWVNYEDTLHSAFRRWARPYVRFNDAGFRCAKDPIELPDPPEEINEAKTD</sequence>
<evidence type="ECO:0000259" key="2">
    <source>
        <dbReference type="Pfam" id="PF03781"/>
    </source>
</evidence>
<dbReference type="Gene3D" id="3.90.1580.10">
    <property type="entry name" value="paralog of FGE (formylglycine-generating enzyme)"/>
    <property type="match status" value="1"/>
</dbReference>
<protein>
    <submittedName>
        <fullName evidence="3">Sulfatase-modifying factor 1</fullName>
        <ecNumber evidence="3">1.8.99.-</ecNumber>
    </submittedName>
</protein>
<organism evidence="3 4">
    <name type="scientific">Nitrospina watsonii</name>
    <dbReference type="NCBI Taxonomy" id="1323948"/>
    <lineage>
        <taxon>Bacteria</taxon>
        <taxon>Pseudomonadati</taxon>
        <taxon>Nitrospinota/Tectimicrobiota group</taxon>
        <taxon>Nitrospinota</taxon>
        <taxon>Nitrospinia</taxon>
        <taxon>Nitrospinales</taxon>
        <taxon>Nitrospinaceae</taxon>
        <taxon>Nitrospina</taxon>
    </lineage>
</organism>